<evidence type="ECO:0000256" key="2">
    <source>
        <dbReference type="ARBA" id="ARBA00022692"/>
    </source>
</evidence>
<dbReference type="InterPro" id="IPR025991">
    <property type="entry name" value="Chemoreceptor_zinc-bind_dom"/>
</dbReference>
<dbReference type="CDD" id="cd01068">
    <property type="entry name" value="globin_sensor"/>
    <property type="match status" value="1"/>
</dbReference>
<dbReference type="PANTHER" id="PTHR32089:SF119">
    <property type="entry name" value="METHYL-ACCEPTING CHEMOTAXIS PROTEIN CTPL"/>
    <property type="match status" value="1"/>
</dbReference>
<name>A0ABR5AWA7_BACBA</name>
<dbReference type="PANTHER" id="PTHR32089">
    <property type="entry name" value="METHYL-ACCEPTING CHEMOTAXIS PROTEIN MCPB"/>
    <property type="match status" value="1"/>
</dbReference>
<accession>A0ABR5AWA7</accession>
<sequence>MMNLFMKKPKSWLEYLHSSDPQEISGVDQQIKERLLCMNISQETLDYVKEASSILLPYKEKIVEEFYEYIAQIDHLQQMIQEHSTVARLRMTMEKYIEQLLQAEVDRDYVKNRVIIGQVHSRIHLTADHFVAAHHLLIQMMTTILMEKMSHRPDKMMKAVLAVQKLAAFDQQLIVCVYMEETFKSFLFDVSGMLNEMTQLDTTKQLITGMDNMIQESYSITSATEEVSASIMEVANHSVKVAERTDEAVRSAEESKGVINGALADIQQVGQVYKHVTEQANQLNDEIEQTQSIVKVIREITEQTNLLALNASIEAARAGEHGKGFAVVANEVRKLAEHTKEQTMQITSNMESLQKVSHVVTEQMSNTEKLVERSVAEAQSADQALEKIVLTMQEINQSTSQIAAMTQEQTSAVMEIAERNSAMFDLGTLSQSIAKETAQLIFELSRQMDEYRLTFFDTNIKLNDKDIVQVAKTDHLLWKWRIYNMLLNIEEINSSQVSSYESCRLGRWYYGELSSQVKNRSAFQQLEEPHQAVHYYAKQAVQNYEQGNEAGAQQAFEQLQQASDRVIALLSQLEKEL</sequence>
<dbReference type="InterPro" id="IPR004089">
    <property type="entry name" value="MCPsignal_dom"/>
</dbReference>
<evidence type="ECO:0000313" key="8">
    <source>
        <dbReference type="EMBL" id="KIL79004.1"/>
    </source>
</evidence>
<evidence type="ECO:0000256" key="6">
    <source>
        <dbReference type="PROSITE-ProRule" id="PRU00284"/>
    </source>
</evidence>
<evidence type="ECO:0000256" key="5">
    <source>
        <dbReference type="ARBA" id="ARBA00023224"/>
    </source>
</evidence>
<dbReference type="Pfam" id="PF11563">
    <property type="entry name" value="Protoglobin"/>
    <property type="match status" value="1"/>
</dbReference>
<evidence type="ECO:0000256" key="3">
    <source>
        <dbReference type="ARBA" id="ARBA00022989"/>
    </source>
</evidence>
<keyword evidence="4" id="KW-0472">Membrane</keyword>
<dbReference type="Pfam" id="PF00015">
    <property type="entry name" value="MCPsignal"/>
    <property type="match status" value="1"/>
</dbReference>
<gene>
    <name evidence="8" type="ORF">SD77_3805</name>
</gene>
<dbReference type="PROSITE" id="PS50111">
    <property type="entry name" value="CHEMOTAXIS_TRANSDUC_2"/>
    <property type="match status" value="1"/>
</dbReference>
<dbReference type="InterPro" id="IPR012292">
    <property type="entry name" value="Globin/Proto"/>
</dbReference>
<dbReference type="InterPro" id="IPR044398">
    <property type="entry name" value="Globin-sensor_dom"/>
</dbReference>
<evidence type="ECO:0000259" key="7">
    <source>
        <dbReference type="PROSITE" id="PS50111"/>
    </source>
</evidence>
<evidence type="ECO:0000256" key="4">
    <source>
        <dbReference type="ARBA" id="ARBA00023136"/>
    </source>
</evidence>
<keyword evidence="5 6" id="KW-0807">Transducer</keyword>
<feature type="domain" description="Methyl-accepting transducer" evidence="7">
    <location>
        <begin position="219"/>
        <end position="424"/>
    </location>
</feature>
<organism evidence="8 9">
    <name type="scientific">Bacillus badius</name>
    <dbReference type="NCBI Taxonomy" id="1455"/>
    <lineage>
        <taxon>Bacteria</taxon>
        <taxon>Bacillati</taxon>
        <taxon>Bacillota</taxon>
        <taxon>Bacilli</taxon>
        <taxon>Bacillales</taxon>
        <taxon>Bacillaceae</taxon>
        <taxon>Pseudobacillus</taxon>
    </lineage>
</organism>
<reference evidence="8 9" key="1">
    <citation type="submission" date="2015-01" db="EMBL/GenBank/DDBJ databases">
        <title>Genome Assembly of Bacillus badius MTCC 1458.</title>
        <authorList>
            <person name="Verma A."/>
            <person name="Khatri I."/>
            <person name="Mual P."/>
            <person name="Subramanian S."/>
            <person name="Krishnamurthi S."/>
        </authorList>
    </citation>
    <scope>NUCLEOTIDE SEQUENCE [LARGE SCALE GENOMIC DNA]</scope>
    <source>
        <strain evidence="8 9">MTCC 1458</strain>
    </source>
</reference>
<dbReference type="Gene3D" id="1.10.287.950">
    <property type="entry name" value="Methyl-accepting chemotaxis protein"/>
    <property type="match status" value="1"/>
</dbReference>
<dbReference type="InterPro" id="IPR039379">
    <property type="entry name" value="Protoglobin_sensor_dom"/>
</dbReference>
<protein>
    <submittedName>
        <fullName evidence="8">Methyl-accepting chemotaxis protein</fullName>
    </submittedName>
</protein>
<proteinExistence type="predicted"/>
<evidence type="ECO:0000256" key="1">
    <source>
        <dbReference type="ARBA" id="ARBA00004141"/>
    </source>
</evidence>
<dbReference type="EMBL" id="JXLP01000005">
    <property type="protein sequence ID" value="KIL79004.1"/>
    <property type="molecule type" value="Genomic_DNA"/>
</dbReference>
<dbReference type="CDD" id="cd11386">
    <property type="entry name" value="MCP_signal"/>
    <property type="match status" value="1"/>
</dbReference>
<keyword evidence="9" id="KW-1185">Reference proteome</keyword>
<dbReference type="SUPFAM" id="SSF46458">
    <property type="entry name" value="Globin-like"/>
    <property type="match status" value="1"/>
</dbReference>
<keyword evidence="2" id="KW-0812">Transmembrane</keyword>
<dbReference type="Gene3D" id="1.10.490.10">
    <property type="entry name" value="Globins"/>
    <property type="match status" value="1"/>
</dbReference>
<dbReference type="InterPro" id="IPR009050">
    <property type="entry name" value="Globin-like_sf"/>
</dbReference>
<comment type="caution">
    <text evidence="8">The sequence shown here is derived from an EMBL/GenBank/DDBJ whole genome shotgun (WGS) entry which is preliminary data.</text>
</comment>
<evidence type="ECO:0000313" key="9">
    <source>
        <dbReference type="Proteomes" id="UP000031982"/>
    </source>
</evidence>
<keyword evidence="3" id="KW-1133">Transmembrane helix</keyword>
<dbReference type="SUPFAM" id="SSF58104">
    <property type="entry name" value="Methyl-accepting chemotaxis protein (MCP) signaling domain"/>
    <property type="match status" value="1"/>
</dbReference>
<dbReference type="Proteomes" id="UP000031982">
    <property type="component" value="Unassembled WGS sequence"/>
</dbReference>
<comment type="subcellular location">
    <subcellularLocation>
        <location evidence="1">Membrane</location>
        <topology evidence="1">Multi-pass membrane protein</topology>
    </subcellularLocation>
</comment>
<dbReference type="Gene3D" id="1.20.120.30">
    <property type="entry name" value="Aspartate receptor, ligand-binding domain"/>
    <property type="match status" value="1"/>
</dbReference>
<dbReference type="SMART" id="SM00283">
    <property type="entry name" value="MA"/>
    <property type="match status" value="1"/>
</dbReference>
<dbReference type="Pfam" id="PF13682">
    <property type="entry name" value="CZB"/>
    <property type="match status" value="1"/>
</dbReference>